<dbReference type="EMBL" id="NRRV01000007">
    <property type="protein sequence ID" value="MBK1629959.1"/>
    <property type="molecule type" value="Genomic_DNA"/>
</dbReference>
<sequence>MRKIVILLIILTIAAQFGCARNKKPDPYKEASALSSLPFVYKMPVQQGNIVTKDMLDELEIGMTKAQVRFLLGTPLLTDMFHSDRWDYTYTMKRGHKPMEKKPLTLFFQDDALVRVQGFVPPDPDQGIPGEDQPQVVVKVPDYEERRGIIERTLGVVGLEPED</sequence>
<evidence type="ECO:0000313" key="6">
    <source>
        <dbReference type="EMBL" id="MBK1629959.1"/>
    </source>
</evidence>
<comment type="caution">
    <text evidence="6">The sequence shown here is derived from an EMBL/GenBank/DDBJ whole genome shotgun (WGS) entry which is preliminary data.</text>
</comment>
<comment type="subunit">
    <text evidence="4">Part of the Bam complex.</text>
</comment>
<proteinExistence type="inferred from homology"/>
<evidence type="ECO:0000256" key="2">
    <source>
        <dbReference type="ARBA" id="ARBA00023136"/>
    </source>
</evidence>
<keyword evidence="7" id="KW-1185">Reference proteome</keyword>
<keyword evidence="2 4" id="KW-0472">Membrane</keyword>
<dbReference type="PANTHER" id="PTHR37482:SF1">
    <property type="entry name" value="OUTER MEMBRANE PROTEIN ASSEMBLY FACTOR BAME"/>
    <property type="match status" value="1"/>
</dbReference>
<gene>
    <name evidence="4" type="primary">bamE</name>
    <name evidence="6" type="ORF">CKO31_04220</name>
</gene>
<evidence type="ECO:0000256" key="4">
    <source>
        <dbReference type="HAMAP-Rule" id="MF_00925"/>
    </source>
</evidence>
<feature type="domain" description="Outer membrane protein assembly factor BamE" evidence="5">
    <location>
        <begin position="48"/>
        <end position="117"/>
    </location>
</feature>
<dbReference type="InterPro" id="IPR037873">
    <property type="entry name" value="BamE-like"/>
</dbReference>
<reference evidence="6 7" key="1">
    <citation type="journal article" date="2020" name="Microorganisms">
        <title>Osmotic Adaptation and Compatible Solute Biosynthesis of Phototrophic Bacteria as Revealed from Genome Analyses.</title>
        <authorList>
            <person name="Imhoff J.F."/>
            <person name="Rahn T."/>
            <person name="Kunzel S."/>
            <person name="Keller A."/>
            <person name="Neulinger S.C."/>
        </authorList>
    </citation>
    <scope>NUCLEOTIDE SEQUENCE [LARGE SCALE GENOMIC DNA]</scope>
    <source>
        <strain evidence="6 7">DSM 6210</strain>
    </source>
</reference>
<dbReference type="InterPro" id="IPR007450">
    <property type="entry name" value="BamE_dom"/>
</dbReference>
<keyword evidence="6" id="KW-0946">Virion</keyword>
<keyword evidence="6" id="KW-0261">Viral envelope protein</keyword>
<keyword evidence="1 4" id="KW-0732">Signal</keyword>
<dbReference type="PANTHER" id="PTHR37482">
    <property type="entry name" value="OUTER MEMBRANE PROTEIN ASSEMBLY FACTOR BAME"/>
    <property type="match status" value="1"/>
</dbReference>
<dbReference type="Proteomes" id="UP000748752">
    <property type="component" value="Unassembled WGS sequence"/>
</dbReference>
<organism evidence="6 7">
    <name type="scientific">Thiohalocapsa halophila</name>
    <dbReference type="NCBI Taxonomy" id="69359"/>
    <lineage>
        <taxon>Bacteria</taxon>
        <taxon>Pseudomonadati</taxon>
        <taxon>Pseudomonadota</taxon>
        <taxon>Gammaproteobacteria</taxon>
        <taxon>Chromatiales</taxon>
        <taxon>Chromatiaceae</taxon>
        <taxon>Thiohalocapsa</taxon>
    </lineage>
</organism>
<evidence type="ECO:0000256" key="1">
    <source>
        <dbReference type="ARBA" id="ARBA00022729"/>
    </source>
</evidence>
<protein>
    <recommendedName>
        <fullName evidence="4">Outer membrane protein assembly factor BamE</fullName>
    </recommendedName>
</protein>
<accession>A0ABS1CDK2</accession>
<keyword evidence="3 4" id="KW-0998">Cell outer membrane</keyword>
<dbReference type="Pfam" id="PF04355">
    <property type="entry name" value="BamE"/>
    <property type="match status" value="1"/>
</dbReference>
<comment type="function">
    <text evidence="4">Part of the outer membrane protein assembly complex, which is involved in assembly and insertion of beta-barrel proteins into the outer membrane.</text>
</comment>
<dbReference type="RefSeq" id="WP_200234344.1">
    <property type="nucleotide sequence ID" value="NZ_NRRV01000007.1"/>
</dbReference>
<evidence type="ECO:0000313" key="7">
    <source>
        <dbReference type="Proteomes" id="UP000748752"/>
    </source>
</evidence>
<dbReference type="Gene3D" id="3.30.1450.10">
    <property type="match status" value="1"/>
</dbReference>
<dbReference type="InterPro" id="IPR026592">
    <property type="entry name" value="BamE"/>
</dbReference>
<comment type="similarity">
    <text evidence="4">Belongs to the BamE family.</text>
</comment>
<dbReference type="HAMAP" id="MF_00925">
    <property type="entry name" value="OM_assembly_BamE"/>
    <property type="match status" value="1"/>
</dbReference>
<evidence type="ECO:0000259" key="5">
    <source>
        <dbReference type="Pfam" id="PF04355"/>
    </source>
</evidence>
<evidence type="ECO:0000256" key="3">
    <source>
        <dbReference type="ARBA" id="ARBA00023237"/>
    </source>
</evidence>
<name>A0ABS1CDK2_9GAMM</name>
<comment type="subcellular location">
    <subcellularLocation>
        <location evidence="4">Cell outer membrane</location>
    </subcellularLocation>
</comment>